<dbReference type="PROSITE" id="PS51257">
    <property type="entry name" value="PROKAR_LIPOPROTEIN"/>
    <property type="match status" value="1"/>
</dbReference>
<evidence type="ECO:0000256" key="2">
    <source>
        <dbReference type="SAM" id="SignalP"/>
    </source>
</evidence>
<protein>
    <recommendedName>
        <fullName evidence="5">Lipoprotein</fullName>
    </recommendedName>
</protein>
<evidence type="ECO:0000313" key="4">
    <source>
        <dbReference type="Proteomes" id="UP000286931"/>
    </source>
</evidence>
<accession>A0A401YQP7</accession>
<feature type="signal peptide" evidence="2">
    <location>
        <begin position="1"/>
        <end position="21"/>
    </location>
</feature>
<feature type="compositionally biased region" description="Basic and acidic residues" evidence="1">
    <location>
        <begin position="74"/>
        <end position="84"/>
    </location>
</feature>
<feature type="region of interest" description="Disordered" evidence="1">
    <location>
        <begin position="74"/>
        <end position="107"/>
    </location>
</feature>
<organism evidence="3 4">
    <name type="scientific">Embleya hyalina</name>
    <dbReference type="NCBI Taxonomy" id="516124"/>
    <lineage>
        <taxon>Bacteria</taxon>
        <taxon>Bacillati</taxon>
        <taxon>Actinomycetota</taxon>
        <taxon>Actinomycetes</taxon>
        <taxon>Kitasatosporales</taxon>
        <taxon>Streptomycetaceae</taxon>
        <taxon>Embleya</taxon>
    </lineage>
</organism>
<gene>
    <name evidence="3" type="ORF">EHYA_04613</name>
</gene>
<comment type="caution">
    <text evidence="3">The sequence shown here is derived from an EMBL/GenBank/DDBJ whole genome shotgun (WGS) entry which is preliminary data.</text>
</comment>
<evidence type="ECO:0008006" key="5">
    <source>
        <dbReference type="Google" id="ProtNLM"/>
    </source>
</evidence>
<sequence length="487" mass="51271">MRRLVVMAATALLLTACVGSAGTGKPVNPTSASPLPASEKLNVPDGFDNNHGRVFEEADRVFAFAPKAGAVVDVHDSHGERDTIPPRGATPTPSRRPSPAKSPDVPFVVGRSARTGAILWSSEPPGTLLDQDSPELHVVDTEAGEYVLLVRRGTTPESGRVRAQRVVSIDAYPTTASGTGVRPTRHFERQVEDNERDATVRIGDAGVLVSPATSTATPPPSVLWNPLTGATTDVAAVTKATATCPERTSPCQVTTRMLRPTRAGMLSQTTSDEVSSSSGRLCKDCVREFGISGKWSSVNVAPADQPMGIPLGTTSTALVALWWKRDQDPLKGDPVLYTVHDLGTGTVITSVSCTAFPDLLNKTKELPLVPTTSPNKRYVAAGPLVADLSAGRAVCLGPDEKLKGVMFGTVTDRGLAYGTLEKSEFDSQLKNMPPLGATLDIATGRTDVLPDVVVAPVGPLVGGMALFRSPTAKTPQRVILYPFVGDG</sequence>
<evidence type="ECO:0000313" key="3">
    <source>
        <dbReference type="EMBL" id="GCD96926.1"/>
    </source>
</evidence>
<evidence type="ECO:0000256" key="1">
    <source>
        <dbReference type="SAM" id="MobiDB-lite"/>
    </source>
</evidence>
<dbReference type="EMBL" id="BIFH01000022">
    <property type="protein sequence ID" value="GCD96926.1"/>
    <property type="molecule type" value="Genomic_DNA"/>
</dbReference>
<reference evidence="3 4" key="1">
    <citation type="submission" date="2018-12" db="EMBL/GenBank/DDBJ databases">
        <title>Draft genome sequence of Embleya hyalina NBRC 13850T.</title>
        <authorList>
            <person name="Komaki H."/>
            <person name="Hosoyama A."/>
            <person name="Kimura A."/>
            <person name="Ichikawa N."/>
            <person name="Tamura T."/>
        </authorList>
    </citation>
    <scope>NUCLEOTIDE SEQUENCE [LARGE SCALE GENOMIC DNA]</scope>
    <source>
        <strain evidence="3 4">NBRC 13850</strain>
    </source>
</reference>
<dbReference type="RefSeq" id="WP_126638951.1">
    <property type="nucleotide sequence ID" value="NZ_BIFH01000022.1"/>
</dbReference>
<name>A0A401YQP7_9ACTN</name>
<keyword evidence="2" id="KW-0732">Signal</keyword>
<proteinExistence type="predicted"/>
<dbReference type="Proteomes" id="UP000286931">
    <property type="component" value="Unassembled WGS sequence"/>
</dbReference>
<feature type="region of interest" description="Disordered" evidence="1">
    <location>
        <begin position="19"/>
        <end position="43"/>
    </location>
</feature>
<keyword evidence="4" id="KW-1185">Reference proteome</keyword>
<dbReference type="OrthoDB" id="3636947at2"/>
<dbReference type="AlphaFoldDB" id="A0A401YQP7"/>
<feature type="chain" id="PRO_5019481159" description="Lipoprotein" evidence="2">
    <location>
        <begin position="22"/>
        <end position="487"/>
    </location>
</feature>